<dbReference type="OrthoDB" id="1933281at2759"/>
<name>A0A0C2XKS8_AMAMK</name>
<feature type="compositionally biased region" description="Polar residues" evidence="1">
    <location>
        <begin position="119"/>
        <end position="141"/>
    </location>
</feature>
<feature type="region of interest" description="Disordered" evidence="1">
    <location>
        <begin position="214"/>
        <end position="237"/>
    </location>
</feature>
<evidence type="ECO:0000256" key="1">
    <source>
        <dbReference type="SAM" id="MobiDB-lite"/>
    </source>
</evidence>
<dbReference type="STRING" id="946122.A0A0C2XKS8"/>
<gene>
    <name evidence="3" type="ORF">M378DRAFT_156912</name>
</gene>
<feature type="compositionally biased region" description="Polar residues" evidence="1">
    <location>
        <begin position="947"/>
        <end position="956"/>
    </location>
</feature>
<feature type="compositionally biased region" description="Basic and acidic residues" evidence="1">
    <location>
        <begin position="1"/>
        <end position="12"/>
    </location>
</feature>
<evidence type="ECO:0000313" key="3">
    <source>
        <dbReference type="EMBL" id="KIL69688.1"/>
    </source>
</evidence>
<feature type="region of interest" description="Disordered" evidence="1">
    <location>
        <begin position="946"/>
        <end position="1055"/>
    </location>
</feature>
<dbReference type="EMBL" id="KN818225">
    <property type="protein sequence ID" value="KIL69688.1"/>
    <property type="molecule type" value="Genomic_DNA"/>
</dbReference>
<feature type="region of interest" description="Disordered" evidence="1">
    <location>
        <begin position="119"/>
        <end position="147"/>
    </location>
</feature>
<sequence length="1073" mass="126654">MALDARMLEFRPTRASPPARPPRNIRPKSPTDLSFRSEQQLKNLSAEEVDFLDAVFERAGPTAVGFMAIFDSYNRVLEERGLAPDEVVGYAKLLKVGNWKGETWREKWTEVKNKFGYSTSRSDHATASQGPVRNIPMQSRSGHARKRIPPVLSDAATDVPQYHNTSMTPFRRGSPSPSEATMDSIEPNPLLRSPRHARVFPLMSGLGTMSEVASVTEDNEAPSTTPPSYRTTEKEKFPLQTKRAIPAYSNQRIGIKPKAPLDASSARRVVAAARERKGSVVNEDEAWKKIQMERDEKEAAQFYQDRLTERSWYIWTNAYQWIIVTSRQIDEARDSLIMRIFLQRWRKHLTSRQSLRERAMQVINTNHCKRFFDLWIARFKEKQREKWRHNMRTKLQTMRDKQGLRLLKDSWAKWRHLHRLRLAAHRFDGQLTATFFKRWKSRFWCIDKMETLADEAVQYGLQQLLIQNWTRWKRALQLSFSEKVLTEQVSLKILKNSLTTWRMRTADSQAARTFYHCALLKHSLKSWKAARDRQRRMLDKATKQMTRQDDLLLRAVLRVWKARERGMLLERVIHMRYLRNSLTTWEMRLRELRSSEELANLFARRPQSSSLIVALRTWRRRVKARQYTYAYAEQYHAMRLLDRTLFTWRIVLRDRLKRAKFARIADKFFAARRAWRCWRFQMDGKRRETLLKEWRVRQLKGRFSEWAQRANQMRGDRISVEVIQNMIAKRLLQRALSRWTTVVIEIKSRELEVSHQYDLSVQATAFKQWKALCIRHAEELSLMESYRYVKREEYLRKFFHRWIAAMRMTRRRRITLRENEDEFNLVVLIKSWDKWRDRFVEEKLRVLEHDFVSDGRRNLLFRTFGLWHSKTKSLPALRFRATQLKSKYFAVWCSALPSALQAKKAREVYQKIVLTKFMERWVDIYRSKVALQAVARARYLRLPTSAPRLNNSSSRTGLPGSAPLKTFQPRAETPDDFGPSISALLSKPNNNDRARISGLLRARTRHDASPTRSSATTQRQREVSPARSTLTTKSGDEVASSRLSGKAQTNEKRGSLWLELREVQRRSRRKNGT</sequence>
<evidence type="ECO:0000259" key="2">
    <source>
        <dbReference type="Pfam" id="PF08457"/>
    </source>
</evidence>
<proteinExistence type="predicted"/>
<dbReference type="AlphaFoldDB" id="A0A0C2XKS8"/>
<dbReference type="Proteomes" id="UP000054549">
    <property type="component" value="Unassembled WGS sequence"/>
</dbReference>
<evidence type="ECO:0000313" key="4">
    <source>
        <dbReference type="Proteomes" id="UP000054549"/>
    </source>
</evidence>
<feature type="region of interest" description="Disordered" evidence="1">
    <location>
        <begin position="161"/>
        <end position="191"/>
    </location>
</feature>
<dbReference type="Pfam" id="PF08457">
    <property type="entry name" value="Sfi1"/>
    <property type="match status" value="1"/>
</dbReference>
<protein>
    <recommendedName>
        <fullName evidence="2">Sfi1 spindle body domain-containing protein</fullName>
    </recommendedName>
</protein>
<organism evidence="3 4">
    <name type="scientific">Amanita muscaria (strain Koide BX008)</name>
    <dbReference type="NCBI Taxonomy" id="946122"/>
    <lineage>
        <taxon>Eukaryota</taxon>
        <taxon>Fungi</taxon>
        <taxon>Dikarya</taxon>
        <taxon>Basidiomycota</taxon>
        <taxon>Agaricomycotina</taxon>
        <taxon>Agaricomycetes</taxon>
        <taxon>Agaricomycetidae</taxon>
        <taxon>Agaricales</taxon>
        <taxon>Pluteineae</taxon>
        <taxon>Amanitaceae</taxon>
        <taxon>Amanita</taxon>
    </lineage>
</organism>
<reference evidence="3 4" key="1">
    <citation type="submission" date="2014-04" db="EMBL/GenBank/DDBJ databases">
        <title>Evolutionary Origins and Diversification of the Mycorrhizal Mutualists.</title>
        <authorList>
            <consortium name="DOE Joint Genome Institute"/>
            <consortium name="Mycorrhizal Genomics Consortium"/>
            <person name="Kohler A."/>
            <person name="Kuo A."/>
            <person name="Nagy L.G."/>
            <person name="Floudas D."/>
            <person name="Copeland A."/>
            <person name="Barry K.W."/>
            <person name="Cichocki N."/>
            <person name="Veneault-Fourrey C."/>
            <person name="LaButti K."/>
            <person name="Lindquist E.A."/>
            <person name="Lipzen A."/>
            <person name="Lundell T."/>
            <person name="Morin E."/>
            <person name="Murat C."/>
            <person name="Riley R."/>
            <person name="Ohm R."/>
            <person name="Sun H."/>
            <person name="Tunlid A."/>
            <person name="Henrissat B."/>
            <person name="Grigoriev I.V."/>
            <person name="Hibbett D.S."/>
            <person name="Martin F."/>
        </authorList>
    </citation>
    <scope>NUCLEOTIDE SEQUENCE [LARGE SCALE GENOMIC DNA]</scope>
    <source>
        <strain evidence="3 4">Koide BX008</strain>
    </source>
</reference>
<dbReference type="InParanoid" id="A0A0C2XKS8"/>
<keyword evidence="4" id="KW-1185">Reference proteome</keyword>
<accession>A0A0C2XKS8</accession>
<dbReference type="HOGENOM" id="CLU_012263_0_0_1"/>
<feature type="region of interest" description="Disordered" evidence="1">
    <location>
        <begin position="1"/>
        <end position="33"/>
    </location>
</feature>
<feature type="compositionally biased region" description="Polar residues" evidence="1">
    <location>
        <begin position="221"/>
        <end position="230"/>
    </location>
</feature>
<dbReference type="InterPro" id="IPR013665">
    <property type="entry name" value="Sfi1_dom"/>
</dbReference>
<feature type="domain" description="Sfi1 spindle body" evidence="2">
    <location>
        <begin position="336"/>
        <end position="688"/>
    </location>
</feature>